<reference evidence="4 5" key="2">
    <citation type="submission" date="2021-10" db="EMBL/GenBank/DDBJ databases">
        <authorList>
            <person name="Piombo E."/>
        </authorList>
    </citation>
    <scope>NUCLEOTIDE SEQUENCE [LARGE SCALE GENOMIC DNA]</scope>
</reference>
<dbReference type="InterPro" id="IPR002347">
    <property type="entry name" value="SDR_fam"/>
</dbReference>
<evidence type="ECO:0000256" key="3">
    <source>
        <dbReference type="ARBA" id="ARBA00023002"/>
    </source>
</evidence>
<dbReference type="AlphaFoldDB" id="A0A9N9UXU4"/>
<gene>
    <name evidence="4" type="ORF">CBYS24578_00014530</name>
</gene>
<dbReference type="InterPro" id="IPR020904">
    <property type="entry name" value="Sc_DH/Rdtase_CS"/>
</dbReference>
<keyword evidence="5" id="KW-1185">Reference proteome</keyword>
<evidence type="ECO:0000313" key="4">
    <source>
        <dbReference type="EMBL" id="CAH0003350.1"/>
    </source>
</evidence>
<dbReference type="Gene3D" id="3.40.50.720">
    <property type="entry name" value="NAD(P)-binding Rossmann-like Domain"/>
    <property type="match status" value="1"/>
</dbReference>
<evidence type="ECO:0000256" key="1">
    <source>
        <dbReference type="ARBA" id="ARBA00006484"/>
    </source>
</evidence>
<dbReference type="PRINTS" id="PR00081">
    <property type="entry name" value="GDHRDH"/>
</dbReference>
<comment type="similarity">
    <text evidence="1">Belongs to the short-chain dehydrogenases/reductases (SDR) family.</text>
</comment>
<dbReference type="Pfam" id="PF00106">
    <property type="entry name" value="adh_short"/>
    <property type="match status" value="1"/>
</dbReference>
<evidence type="ECO:0000313" key="5">
    <source>
        <dbReference type="Proteomes" id="UP000754883"/>
    </source>
</evidence>
<dbReference type="GO" id="GO:0000140">
    <property type="term" value="F:acylglycerone-phosphate reductase (NADP+) activity"/>
    <property type="evidence" value="ECO:0007669"/>
    <property type="project" value="TreeGrafter"/>
</dbReference>
<dbReference type="PROSITE" id="PS00061">
    <property type="entry name" value="ADH_SHORT"/>
    <property type="match status" value="1"/>
</dbReference>
<name>A0A9N9UXU4_9HYPO</name>
<dbReference type="GO" id="GO:0005811">
    <property type="term" value="C:lipid droplet"/>
    <property type="evidence" value="ECO:0007669"/>
    <property type="project" value="TreeGrafter"/>
</dbReference>
<dbReference type="GO" id="GO:0005783">
    <property type="term" value="C:endoplasmic reticulum"/>
    <property type="evidence" value="ECO:0007669"/>
    <property type="project" value="TreeGrafter"/>
</dbReference>
<dbReference type="Proteomes" id="UP000754883">
    <property type="component" value="Unassembled WGS sequence"/>
</dbReference>
<dbReference type="EMBL" id="CABFNO020001564">
    <property type="protein sequence ID" value="CAH0003350.1"/>
    <property type="molecule type" value="Genomic_DNA"/>
</dbReference>
<dbReference type="SUPFAM" id="SSF51735">
    <property type="entry name" value="NAD(P)-binding Rossmann-fold domains"/>
    <property type="match status" value="1"/>
</dbReference>
<accession>A0A9N9UXU4</accession>
<organism evidence="4 5">
    <name type="scientific">Clonostachys byssicola</name>
    <dbReference type="NCBI Taxonomy" id="160290"/>
    <lineage>
        <taxon>Eukaryota</taxon>
        <taxon>Fungi</taxon>
        <taxon>Dikarya</taxon>
        <taxon>Ascomycota</taxon>
        <taxon>Pezizomycotina</taxon>
        <taxon>Sordariomycetes</taxon>
        <taxon>Hypocreomycetidae</taxon>
        <taxon>Hypocreales</taxon>
        <taxon>Bionectriaceae</taxon>
        <taxon>Clonostachys</taxon>
    </lineage>
</organism>
<evidence type="ECO:0000256" key="2">
    <source>
        <dbReference type="ARBA" id="ARBA00022857"/>
    </source>
</evidence>
<comment type="caution">
    <text evidence="4">The sequence shown here is derived from an EMBL/GenBank/DDBJ whole genome shotgun (WGS) entry which is preliminary data.</text>
</comment>
<reference evidence="5" key="1">
    <citation type="submission" date="2019-06" db="EMBL/GenBank/DDBJ databases">
        <authorList>
            <person name="Broberg M."/>
        </authorList>
    </citation>
    <scope>NUCLEOTIDE SEQUENCE [LARGE SCALE GENOMIC DNA]</scope>
</reference>
<keyword evidence="2" id="KW-0521">NADP</keyword>
<dbReference type="OrthoDB" id="2102561at2759"/>
<dbReference type="GO" id="GO:0019433">
    <property type="term" value="P:triglyceride catabolic process"/>
    <property type="evidence" value="ECO:0007669"/>
    <property type="project" value="TreeGrafter"/>
</dbReference>
<dbReference type="GO" id="GO:0004806">
    <property type="term" value="F:triacylglycerol lipase activity"/>
    <property type="evidence" value="ECO:0007669"/>
    <property type="project" value="TreeGrafter"/>
</dbReference>
<dbReference type="InterPro" id="IPR036291">
    <property type="entry name" value="NAD(P)-bd_dom_sf"/>
</dbReference>
<dbReference type="PANTHER" id="PTHR44169:SF3">
    <property type="entry name" value="SHORT-CHAIN DEHYDROGENASE SRDE"/>
    <property type="match status" value="1"/>
</dbReference>
<dbReference type="PANTHER" id="PTHR44169">
    <property type="entry name" value="NADPH-DEPENDENT 1-ACYLDIHYDROXYACETONE PHOSPHATE REDUCTASE"/>
    <property type="match status" value="1"/>
</dbReference>
<sequence length="228" mass="26017">MPAIDSDIDQVQLMFDVNVFGPMRMVRNYHPMVIRAHGIIVNIGSIGGISPFVYGSAYNATKAAVQHWSNTLRVEMSPFRHVCYSPEIIAGEIGTNILKRDRSRELPEGQPLTFNIRKLQLISQSTIAGSYFSALSEEFKSHVNRVPGKPQILGALDNFQSKLTVSNLETTDRFEYARAVVGESLKNSPTSWFWYGSWARFFRFLNAFFPRTIFVFYLAPSRHVYFVY</sequence>
<proteinExistence type="inferred from homology"/>
<keyword evidence="3" id="KW-0560">Oxidoreductase</keyword>
<dbReference type="GO" id="GO:0006654">
    <property type="term" value="P:phosphatidic acid biosynthetic process"/>
    <property type="evidence" value="ECO:0007669"/>
    <property type="project" value="TreeGrafter"/>
</dbReference>
<protein>
    <submittedName>
        <fullName evidence="4">Uncharacterized protein</fullName>
    </submittedName>
</protein>